<protein>
    <submittedName>
        <fullName evidence="2">Uncharacterized protein</fullName>
    </submittedName>
</protein>
<dbReference type="OrthoDB" id="10446154at2759"/>
<keyword evidence="1" id="KW-1133">Transmembrane helix</keyword>
<evidence type="ECO:0000313" key="3">
    <source>
        <dbReference type="Proteomes" id="UP000024635"/>
    </source>
</evidence>
<reference evidence="3" key="1">
    <citation type="journal article" date="2015" name="Nat. Genet.">
        <title>The genome and transcriptome of the zoonotic hookworm Ancylostoma ceylanicum identify infection-specific gene families.</title>
        <authorList>
            <person name="Schwarz E.M."/>
            <person name="Hu Y."/>
            <person name="Antoshechkin I."/>
            <person name="Miller M.M."/>
            <person name="Sternberg P.W."/>
            <person name="Aroian R.V."/>
        </authorList>
    </citation>
    <scope>NUCLEOTIDE SEQUENCE</scope>
    <source>
        <strain evidence="3">HY135</strain>
    </source>
</reference>
<comment type="caution">
    <text evidence="2">The sequence shown here is derived from an EMBL/GenBank/DDBJ whole genome shotgun (WGS) entry which is preliminary data.</text>
</comment>
<feature type="transmembrane region" description="Helical" evidence="1">
    <location>
        <begin position="74"/>
        <end position="97"/>
    </location>
</feature>
<dbReference type="AlphaFoldDB" id="A0A016V7I1"/>
<keyword evidence="1" id="KW-0472">Membrane</keyword>
<dbReference type="Proteomes" id="UP000024635">
    <property type="component" value="Unassembled WGS sequence"/>
</dbReference>
<name>A0A016V7I1_9BILA</name>
<proteinExistence type="predicted"/>
<keyword evidence="1" id="KW-0812">Transmembrane</keyword>
<accession>A0A016V7I1</accession>
<evidence type="ECO:0000256" key="1">
    <source>
        <dbReference type="SAM" id="Phobius"/>
    </source>
</evidence>
<gene>
    <name evidence="2" type="primary">Acey_s0015.g2733</name>
    <name evidence="2" type="ORF">Y032_0015g2733</name>
</gene>
<organism evidence="2 3">
    <name type="scientific">Ancylostoma ceylanicum</name>
    <dbReference type="NCBI Taxonomy" id="53326"/>
    <lineage>
        <taxon>Eukaryota</taxon>
        <taxon>Metazoa</taxon>
        <taxon>Ecdysozoa</taxon>
        <taxon>Nematoda</taxon>
        <taxon>Chromadorea</taxon>
        <taxon>Rhabditida</taxon>
        <taxon>Rhabditina</taxon>
        <taxon>Rhabditomorpha</taxon>
        <taxon>Strongyloidea</taxon>
        <taxon>Ancylostomatidae</taxon>
        <taxon>Ancylostomatinae</taxon>
        <taxon>Ancylostoma</taxon>
    </lineage>
</organism>
<keyword evidence="3" id="KW-1185">Reference proteome</keyword>
<dbReference type="EMBL" id="JARK01001351">
    <property type="protein sequence ID" value="EYC23589.1"/>
    <property type="molecule type" value="Genomic_DNA"/>
</dbReference>
<evidence type="ECO:0000313" key="2">
    <source>
        <dbReference type="EMBL" id="EYC23589.1"/>
    </source>
</evidence>
<sequence length="105" mass="11619">MLETGIWFGLSFCPENKFILNLLALSWQYSIICGGEQRRGEEKQSSVSICIDVPASVAASILGTVDADYTEDPIGFSFSFISFTTAVVFVLMTYVYVKGFVCTNY</sequence>